<dbReference type="AlphaFoldDB" id="A0A8R2M9N3"/>
<evidence type="ECO:0000313" key="1">
    <source>
        <dbReference type="EnsemblMetazoa" id="XP_037875909.1"/>
    </source>
</evidence>
<name>A0A8R2M9N3_BOMMO</name>
<dbReference type="EnsemblMetazoa" id="XM_038019981.1">
    <property type="protein sequence ID" value="XP_037875909.1"/>
    <property type="gene ID" value="LOC119630468"/>
</dbReference>
<dbReference type="GO" id="GO:0071897">
    <property type="term" value="P:DNA biosynthetic process"/>
    <property type="evidence" value="ECO:0007669"/>
    <property type="project" value="UniProtKB-ARBA"/>
</dbReference>
<dbReference type="Proteomes" id="UP000005204">
    <property type="component" value="Unassembled WGS sequence"/>
</dbReference>
<dbReference type="PANTHER" id="PTHR47331:SF5">
    <property type="entry name" value="RIBONUCLEASE H"/>
    <property type="match status" value="1"/>
</dbReference>
<reference evidence="1" key="2">
    <citation type="submission" date="2022-06" db="UniProtKB">
        <authorList>
            <consortium name="EnsemblMetazoa"/>
        </authorList>
    </citation>
    <scope>IDENTIFICATION</scope>
    <source>
        <strain evidence="1">p50T (Dazao)</strain>
    </source>
</reference>
<evidence type="ECO:0008006" key="3">
    <source>
        <dbReference type="Google" id="ProtNLM"/>
    </source>
</evidence>
<dbReference type="SUPFAM" id="SSF56672">
    <property type="entry name" value="DNA/RNA polymerases"/>
    <property type="match status" value="1"/>
</dbReference>
<dbReference type="PANTHER" id="PTHR47331">
    <property type="entry name" value="PHD-TYPE DOMAIN-CONTAINING PROTEIN"/>
    <property type="match status" value="1"/>
</dbReference>
<organism evidence="1 2">
    <name type="scientific">Bombyx mori</name>
    <name type="common">Silk moth</name>
    <dbReference type="NCBI Taxonomy" id="7091"/>
    <lineage>
        <taxon>Eukaryota</taxon>
        <taxon>Metazoa</taxon>
        <taxon>Ecdysozoa</taxon>
        <taxon>Arthropoda</taxon>
        <taxon>Hexapoda</taxon>
        <taxon>Insecta</taxon>
        <taxon>Pterygota</taxon>
        <taxon>Neoptera</taxon>
        <taxon>Endopterygota</taxon>
        <taxon>Lepidoptera</taxon>
        <taxon>Glossata</taxon>
        <taxon>Ditrysia</taxon>
        <taxon>Bombycoidea</taxon>
        <taxon>Bombycidae</taxon>
        <taxon>Bombycinae</taxon>
        <taxon>Bombyx</taxon>
    </lineage>
</organism>
<protein>
    <recommendedName>
        <fullName evidence="3">Peptidase aspartic putative domain-containing protein</fullName>
    </recommendedName>
</protein>
<evidence type="ECO:0000313" key="2">
    <source>
        <dbReference type="Proteomes" id="UP000005204"/>
    </source>
</evidence>
<accession>A0A8R2M9N3</accession>
<dbReference type="InterPro" id="IPR043502">
    <property type="entry name" value="DNA/RNA_pol_sf"/>
</dbReference>
<keyword evidence="2" id="KW-1185">Reference proteome</keyword>
<proteinExistence type="predicted"/>
<reference evidence="2" key="1">
    <citation type="journal article" date="2008" name="Insect Biochem. Mol. Biol.">
        <title>The genome of a lepidopteran model insect, the silkworm Bombyx mori.</title>
        <authorList>
            <consortium name="International Silkworm Genome Consortium"/>
        </authorList>
    </citation>
    <scope>NUCLEOTIDE SEQUENCE [LARGE SCALE GENOMIC DNA]</scope>
    <source>
        <strain evidence="2">p50T</strain>
    </source>
</reference>
<sequence>MRNLINNLPNRSFTKPKSWKFLESITLADPDFNESRPVDILLGADIYSNIIQEGIIRHEKSQPVAQQTRLGWILCGTVQRTFQCNVVINNIDDIRQFWSVEAIAENSRMSQDDLDCLQHYKNTTARNEEGRYTVELPFIPNFQEKLGASKPMALAQFRQLERKFSKQPQLAESYRQFIHEYQAMNHMVECNSNITPACYLPHHCVQRADSTTTALRVVFNASAKTSTGHTLNDLMKRGPNLQQDLMSLILRWRQYQFAYTADIEKMYRQIQCSTEHQNYQKILWRSSPDQRLREYQLTTVTYGMKAAPFLAMMTLKQLAADEGHK</sequence>